<dbReference type="Gene3D" id="1.25.40.10">
    <property type="entry name" value="Tetratricopeptide repeat domain"/>
    <property type="match status" value="1"/>
</dbReference>
<dbReference type="InterPro" id="IPR044190">
    <property type="entry name" value="THA8-like"/>
</dbReference>
<organism evidence="3 4">
    <name type="scientific">Turnera subulata</name>
    <dbReference type="NCBI Taxonomy" id="218843"/>
    <lineage>
        <taxon>Eukaryota</taxon>
        <taxon>Viridiplantae</taxon>
        <taxon>Streptophyta</taxon>
        <taxon>Embryophyta</taxon>
        <taxon>Tracheophyta</taxon>
        <taxon>Spermatophyta</taxon>
        <taxon>Magnoliopsida</taxon>
        <taxon>eudicotyledons</taxon>
        <taxon>Gunneridae</taxon>
        <taxon>Pentapetalae</taxon>
        <taxon>rosids</taxon>
        <taxon>fabids</taxon>
        <taxon>Malpighiales</taxon>
        <taxon>Passifloraceae</taxon>
        <taxon>Turnera</taxon>
    </lineage>
</organism>
<gene>
    <name evidence="3" type="ORF">Tsubulata_047094</name>
</gene>
<dbReference type="PANTHER" id="PTHR47594:SF5">
    <property type="entry name" value="PENTACOTRIPEPTIDE-REPEAT REGION OF PRORP DOMAIN-CONTAINING PROTEIN"/>
    <property type="match status" value="1"/>
</dbReference>
<evidence type="ECO:0000256" key="2">
    <source>
        <dbReference type="PROSITE-ProRule" id="PRU00708"/>
    </source>
</evidence>
<dbReference type="Pfam" id="PF13041">
    <property type="entry name" value="PPR_2"/>
    <property type="match status" value="1"/>
</dbReference>
<evidence type="ECO:0000313" key="4">
    <source>
        <dbReference type="Proteomes" id="UP001141552"/>
    </source>
</evidence>
<name>A0A9Q0F4V1_9ROSI</name>
<dbReference type="GO" id="GO:0009658">
    <property type="term" value="P:chloroplast organization"/>
    <property type="evidence" value="ECO:0007669"/>
    <property type="project" value="InterPro"/>
</dbReference>
<sequence length="247" mass="28748">METGFMGAPALKFQLIMDRPNYKTQTVSPFITCALRTRPRKPLWRKKRISTEAIQAIQALKLAKSSTSRLDQVFTTKLSRLLKTDLLETVTILQEQNELALALKVFEFVRKEVWYKPDLTLYHDLIEMMGKNKLIEMAEEFFSRIEHDEGLKPDTRAFTEMIGAYFGVEMIDKAMETYQRMKASGCAPEKLTFAILIRELEEAGRSDLVETVKKECEEYIKDGEEFLEEFERKMSVSFVLFFEFCGK</sequence>
<keyword evidence="4" id="KW-1185">Reference proteome</keyword>
<dbReference type="InterPro" id="IPR002885">
    <property type="entry name" value="PPR_rpt"/>
</dbReference>
<feature type="repeat" description="PPR" evidence="2">
    <location>
        <begin position="154"/>
        <end position="188"/>
    </location>
</feature>
<accession>A0A9Q0F4V1</accession>
<keyword evidence="1" id="KW-0677">Repeat</keyword>
<dbReference type="GO" id="GO:0003723">
    <property type="term" value="F:RNA binding"/>
    <property type="evidence" value="ECO:0007669"/>
    <property type="project" value="InterPro"/>
</dbReference>
<dbReference type="NCBIfam" id="TIGR00756">
    <property type="entry name" value="PPR"/>
    <property type="match status" value="1"/>
</dbReference>
<reference evidence="3" key="2">
    <citation type="journal article" date="2023" name="Plants (Basel)">
        <title>Annotation of the Turnera subulata (Passifloraceae) Draft Genome Reveals the S-Locus Evolved after the Divergence of Turneroideae from Passifloroideae in a Stepwise Manner.</title>
        <authorList>
            <person name="Henning P.M."/>
            <person name="Roalson E.H."/>
            <person name="Mir W."/>
            <person name="McCubbin A.G."/>
            <person name="Shore J.S."/>
        </authorList>
    </citation>
    <scope>NUCLEOTIDE SEQUENCE</scope>
    <source>
        <strain evidence="3">F60SS</strain>
    </source>
</reference>
<dbReference type="AlphaFoldDB" id="A0A9Q0F4V1"/>
<dbReference type="OrthoDB" id="1900964at2759"/>
<evidence type="ECO:0008006" key="5">
    <source>
        <dbReference type="Google" id="ProtNLM"/>
    </source>
</evidence>
<evidence type="ECO:0000256" key="1">
    <source>
        <dbReference type="ARBA" id="ARBA00022737"/>
    </source>
</evidence>
<dbReference type="InterPro" id="IPR011990">
    <property type="entry name" value="TPR-like_helical_dom_sf"/>
</dbReference>
<protein>
    <recommendedName>
        <fullName evidence="5">Pentacotripeptide-repeat region of PRORP domain-containing protein</fullName>
    </recommendedName>
</protein>
<dbReference type="PROSITE" id="PS51375">
    <property type="entry name" value="PPR"/>
    <property type="match status" value="1"/>
</dbReference>
<dbReference type="Proteomes" id="UP001141552">
    <property type="component" value="Unassembled WGS sequence"/>
</dbReference>
<proteinExistence type="predicted"/>
<dbReference type="GO" id="GO:0000373">
    <property type="term" value="P:Group II intron splicing"/>
    <property type="evidence" value="ECO:0007669"/>
    <property type="project" value="InterPro"/>
</dbReference>
<dbReference type="EMBL" id="JAKUCV010007067">
    <property type="protein sequence ID" value="KAJ4824914.1"/>
    <property type="molecule type" value="Genomic_DNA"/>
</dbReference>
<reference evidence="3" key="1">
    <citation type="submission" date="2022-02" db="EMBL/GenBank/DDBJ databases">
        <authorList>
            <person name="Henning P.M."/>
            <person name="McCubbin A.G."/>
            <person name="Shore J.S."/>
        </authorList>
    </citation>
    <scope>NUCLEOTIDE SEQUENCE</scope>
    <source>
        <strain evidence="3">F60SS</strain>
        <tissue evidence="3">Leaves</tissue>
    </source>
</reference>
<evidence type="ECO:0000313" key="3">
    <source>
        <dbReference type="EMBL" id="KAJ4824914.1"/>
    </source>
</evidence>
<comment type="caution">
    <text evidence="3">The sequence shown here is derived from an EMBL/GenBank/DDBJ whole genome shotgun (WGS) entry which is preliminary data.</text>
</comment>
<dbReference type="PANTHER" id="PTHR47594">
    <property type="entry name" value="PPR CONTAINING PLANT-LIKE PROTEIN"/>
    <property type="match status" value="1"/>
</dbReference>